<evidence type="ECO:0000256" key="4">
    <source>
        <dbReference type="SAM" id="MobiDB-lite"/>
    </source>
</evidence>
<evidence type="ECO:0000256" key="2">
    <source>
        <dbReference type="ARBA" id="ARBA00022741"/>
    </source>
</evidence>
<evidence type="ECO:0000259" key="5">
    <source>
        <dbReference type="PROSITE" id="PS51720"/>
    </source>
</evidence>
<organism evidence="6 7">
    <name type="scientific">Erpetoichthys calabaricus</name>
    <name type="common">Rope fish</name>
    <name type="synonym">Calamoichthys calabaricus</name>
    <dbReference type="NCBI Taxonomy" id="27687"/>
    <lineage>
        <taxon>Eukaryota</taxon>
        <taxon>Metazoa</taxon>
        <taxon>Chordata</taxon>
        <taxon>Craniata</taxon>
        <taxon>Vertebrata</taxon>
        <taxon>Euteleostomi</taxon>
        <taxon>Actinopterygii</taxon>
        <taxon>Polypteriformes</taxon>
        <taxon>Polypteridae</taxon>
        <taxon>Erpetoichthys</taxon>
    </lineage>
</organism>
<dbReference type="AlphaFoldDB" id="A0A8C4SEY4"/>
<feature type="compositionally biased region" description="Basic and acidic residues" evidence="4">
    <location>
        <begin position="1106"/>
        <end position="1162"/>
    </location>
</feature>
<feature type="region of interest" description="Disordered" evidence="4">
    <location>
        <begin position="360"/>
        <end position="386"/>
    </location>
</feature>
<evidence type="ECO:0000256" key="3">
    <source>
        <dbReference type="SAM" id="Coils"/>
    </source>
</evidence>
<feature type="compositionally biased region" description="Basic and acidic residues" evidence="4">
    <location>
        <begin position="1186"/>
        <end position="1195"/>
    </location>
</feature>
<feature type="region of interest" description="Disordered" evidence="4">
    <location>
        <begin position="491"/>
        <end position="534"/>
    </location>
</feature>
<name>A0A8C4SEY4_ERPCA</name>
<sequence length="1256" mass="146799">MAAAGKIQDFGAEMRSDENGTERTFSNLRQPINLRIVLLGTAQAEKIQVGNLLLGKMEFILECSTKGRMNKSERRGAIRGGKEITVVNTPDLLDPCIFLEELKMEMEQCTRLCFPGPHAFLIVLREGAFEDRDREAITLIEEIFGRSVFDHSLLVFTKHTHTSKMLKECLREATRHLQQLVDRCKKRYHLLNIEDVNNDSQVMELIRNIEEMRGGNPENCYRSSWLSRGAEGIQFDLKIMFDKILRHMQAEYNSQMFLKIKEMKRKQKMEETKMKQTLNEEYIGKEYCMKQDYEEKYLEKEKKMKDEFQQKETEMNAHLLEMWGNKLIKTEIELTQTYEQIKDNVTSVLRKHRNQSEFLKYDEESKGEHLSKKNENLKQDQKTRISYTDQKTLAEKQKNEEWGNDLKQLSQSPEEAYSGMFETVWMECEVEWHQLKWRIQQKHEEDLIKREKLLKQKIKTKFNEREKEKIQQKDAILNQFSKKGIQEQASEPEYYFESQSQKNRNTMKETLESNSLNKLTEEEKKQTTVKKEPKDRVQITLWKDAKNEKQKLKINEDEDLKERKRKKSKALVEEVCKKETVLALENHETNMFHFDLMRPNTCQTKMVKYSGDTGFDKAQQDIHQCTEDVKRRNKQHEQNTQFAKPQDIQTDKKELSKTEHDKQKKDEPIPKNDNGHMHKEEKTTASNNPQGKRSANGNVQIKEVETLSGHQKCAISGMREKDKHTKLSLELGQQQINTLNVQKATKQSKLILNKGSFNDQQGPKASKDEAQEINKSVVKEDNKKTFGSNQLPFGKHETDLIDSTKAVVIQGQSEIMTTCEKDEDVGDRGVKKAEQDPPKRKEDKLMMKRKQEFEHEQFSEAQKQNREYENELRKTEPESQKGETLIRQNENKQIYKEDMNRGINDIQTQVNQDEYSKVDSEQEFSRNQNNVNVDSMEKEAHTISNKEYTEEDKTLQKGDMNKLKSNKDVDLKDGGQDVNLTIAVVNKNKEDDLSQISLEEHEISQCDHRIPKKTNINVETYRLKDRTEKEVINTEQDLHLRANNDGMEKKKTEMGYENLIKAQEHEYEKQKGLSKIKPEEKHEEIFVTKQENDQVDTDSTATGRNNSERQKCQDETEELSKKTKEVKTESDTKEKRANMDREYSQQHKEICREQVNETECRSGEPNLAFSEQEQLKSNKDGNLQNAEHEMSKSPEEATVDGCSLNQTNTCCPDNYQINVASDTDGIKDTEHKDVRKTGQDLHAGLNGETSERNQTY</sequence>
<feature type="coiled-coil region" evidence="3">
    <location>
        <begin position="260"/>
        <end position="314"/>
    </location>
</feature>
<feature type="domain" description="AIG1-type G" evidence="5">
    <location>
        <begin position="31"/>
        <end position="230"/>
    </location>
</feature>
<keyword evidence="7" id="KW-1185">Reference proteome</keyword>
<dbReference type="InterPro" id="IPR006703">
    <property type="entry name" value="G_AIG1"/>
</dbReference>
<keyword evidence="3" id="KW-0175">Coiled coil</keyword>
<dbReference type="Ensembl" id="ENSECRT00000016084.1">
    <property type="protein sequence ID" value="ENSECRP00000015804.1"/>
    <property type="gene ID" value="ENSECRG00000010544.1"/>
</dbReference>
<feature type="compositionally biased region" description="Polar residues" evidence="4">
    <location>
        <begin position="684"/>
        <end position="695"/>
    </location>
</feature>
<feature type="compositionally biased region" description="Basic and acidic residues" evidence="4">
    <location>
        <begin position="1224"/>
        <end position="1239"/>
    </location>
</feature>
<dbReference type="InterPro" id="IPR027417">
    <property type="entry name" value="P-loop_NTPase"/>
</dbReference>
<dbReference type="OrthoDB" id="8954335at2759"/>
<feature type="region of interest" description="Disordered" evidence="4">
    <location>
        <begin position="629"/>
        <end position="695"/>
    </location>
</feature>
<dbReference type="Pfam" id="PF04548">
    <property type="entry name" value="AIG1"/>
    <property type="match status" value="1"/>
</dbReference>
<evidence type="ECO:0000313" key="6">
    <source>
        <dbReference type="Ensembl" id="ENSECRP00000015804.1"/>
    </source>
</evidence>
<gene>
    <name evidence="6" type="primary">LOC114662202</name>
</gene>
<proteinExistence type="inferred from homology"/>
<comment type="similarity">
    <text evidence="1">Belongs to the TRAFAC class TrmE-Era-EngA-EngB-Septin-like GTPase superfamily. AIG1/Toc34/Toc159-like paraseptin GTPase family. IAN subfamily.</text>
</comment>
<keyword evidence="2" id="KW-0547">Nucleotide-binding</keyword>
<dbReference type="GeneTree" id="ENSGT00940000177061"/>
<reference evidence="6" key="1">
    <citation type="submission" date="2021-06" db="EMBL/GenBank/DDBJ databases">
        <authorList>
            <consortium name="Wellcome Sanger Institute Data Sharing"/>
        </authorList>
    </citation>
    <scope>NUCLEOTIDE SEQUENCE [LARGE SCALE GENOMIC DNA]</scope>
</reference>
<evidence type="ECO:0000256" key="1">
    <source>
        <dbReference type="ARBA" id="ARBA00008535"/>
    </source>
</evidence>
<accession>A0A8C4SEY4</accession>
<dbReference type="GO" id="GO:0005525">
    <property type="term" value="F:GTP binding"/>
    <property type="evidence" value="ECO:0007669"/>
    <property type="project" value="InterPro"/>
</dbReference>
<feature type="region of interest" description="Disordered" evidence="4">
    <location>
        <begin position="1086"/>
        <end position="1204"/>
    </location>
</feature>
<feature type="region of interest" description="Disordered" evidence="4">
    <location>
        <begin position="820"/>
        <end position="885"/>
    </location>
</feature>
<feature type="compositionally biased region" description="Basic and acidic residues" evidence="4">
    <location>
        <begin position="826"/>
        <end position="881"/>
    </location>
</feature>
<dbReference type="SUPFAM" id="SSF52540">
    <property type="entry name" value="P-loop containing nucleoside triphosphate hydrolases"/>
    <property type="match status" value="1"/>
</dbReference>
<feature type="compositionally biased region" description="Basic and acidic residues" evidence="4">
    <location>
        <begin position="519"/>
        <end position="534"/>
    </location>
</feature>
<evidence type="ECO:0000313" key="7">
    <source>
        <dbReference type="Proteomes" id="UP000694620"/>
    </source>
</evidence>
<feature type="region of interest" description="Disordered" evidence="4">
    <location>
        <begin position="1222"/>
        <end position="1256"/>
    </location>
</feature>
<dbReference type="Gene3D" id="3.40.50.300">
    <property type="entry name" value="P-loop containing nucleotide triphosphate hydrolases"/>
    <property type="match status" value="1"/>
</dbReference>
<reference evidence="6" key="3">
    <citation type="submission" date="2025-09" db="UniProtKB">
        <authorList>
            <consortium name="Ensembl"/>
        </authorList>
    </citation>
    <scope>IDENTIFICATION</scope>
</reference>
<feature type="compositionally biased region" description="Basic and acidic residues" evidence="4">
    <location>
        <begin position="360"/>
        <end position="383"/>
    </location>
</feature>
<dbReference type="GeneID" id="114662202"/>
<feature type="compositionally biased region" description="Basic and acidic residues" evidence="4">
    <location>
        <begin position="649"/>
        <end position="683"/>
    </location>
</feature>
<dbReference type="PROSITE" id="PS51720">
    <property type="entry name" value="G_AIG1"/>
    <property type="match status" value="1"/>
</dbReference>
<protein>
    <submittedName>
        <fullName evidence="6">Trichohyalin-like</fullName>
    </submittedName>
</protein>
<dbReference type="Proteomes" id="UP000694620">
    <property type="component" value="Chromosome 12"/>
</dbReference>
<dbReference type="RefSeq" id="XP_028671419.1">
    <property type="nucleotide sequence ID" value="XM_028815586.2"/>
</dbReference>
<reference evidence="6" key="2">
    <citation type="submission" date="2025-08" db="UniProtKB">
        <authorList>
            <consortium name="Ensembl"/>
        </authorList>
    </citation>
    <scope>IDENTIFICATION</scope>
</reference>